<dbReference type="RefSeq" id="WP_209972109.1">
    <property type="nucleotide sequence ID" value="NZ_JAGGLB010000008.1"/>
</dbReference>
<dbReference type="SUPFAM" id="SSF52980">
    <property type="entry name" value="Restriction endonuclease-like"/>
    <property type="match status" value="1"/>
</dbReference>
<comment type="caution">
    <text evidence="3">The sequence shown here is derived from an EMBL/GenBank/DDBJ whole genome shotgun (WGS) entry which is preliminary data.</text>
</comment>
<dbReference type="Proteomes" id="UP001519287">
    <property type="component" value="Unassembled WGS sequence"/>
</dbReference>
<dbReference type="PANTHER" id="PTHR34039">
    <property type="entry name" value="UPF0102 PROTEIN YRAN"/>
    <property type="match status" value="1"/>
</dbReference>
<organism evidence="3 4">
    <name type="scientific">Paenibacillus eucommiae</name>
    <dbReference type="NCBI Taxonomy" id="1355755"/>
    <lineage>
        <taxon>Bacteria</taxon>
        <taxon>Bacillati</taxon>
        <taxon>Bacillota</taxon>
        <taxon>Bacilli</taxon>
        <taxon>Bacillales</taxon>
        <taxon>Paenibacillaceae</taxon>
        <taxon>Paenibacillus</taxon>
    </lineage>
</organism>
<dbReference type="NCBIfam" id="NF009150">
    <property type="entry name" value="PRK12497.1-3"/>
    <property type="match status" value="1"/>
</dbReference>
<keyword evidence="3" id="KW-0540">Nuclease</keyword>
<evidence type="ECO:0000313" key="3">
    <source>
        <dbReference type="EMBL" id="MBP1991356.1"/>
    </source>
</evidence>
<dbReference type="NCBIfam" id="TIGR00252">
    <property type="entry name" value="YraN family protein"/>
    <property type="match status" value="1"/>
</dbReference>
<accession>A0ABS4IUT7</accession>
<keyword evidence="3" id="KW-0255">Endonuclease</keyword>
<keyword evidence="3" id="KW-0378">Hydrolase</keyword>
<gene>
    <name evidence="3" type="ORF">J2Z66_002963</name>
</gene>
<dbReference type="Pfam" id="PF02021">
    <property type="entry name" value="UPF0102"/>
    <property type="match status" value="1"/>
</dbReference>
<protein>
    <recommendedName>
        <fullName evidence="2">UPF0102 protein J2Z66_002963</fullName>
    </recommendedName>
</protein>
<sequence>MDRREVGASGEEYAEAYLHNLGYTIRDRNWRCRRGEIDIIAEMEGILVFVEVRSRSTEGRYGTAQESVNRRKQQKVRGIAEYYVHQYRKYEETIRFDVISILFNHGGEPVLEHIKGAF</sequence>
<reference evidence="3 4" key="1">
    <citation type="submission" date="2021-03" db="EMBL/GenBank/DDBJ databases">
        <title>Genomic Encyclopedia of Type Strains, Phase IV (KMG-IV): sequencing the most valuable type-strain genomes for metagenomic binning, comparative biology and taxonomic classification.</title>
        <authorList>
            <person name="Goeker M."/>
        </authorList>
    </citation>
    <scope>NUCLEOTIDE SEQUENCE [LARGE SCALE GENOMIC DNA]</scope>
    <source>
        <strain evidence="3 4">DSM 26048</strain>
    </source>
</reference>
<proteinExistence type="inferred from homology"/>
<evidence type="ECO:0000313" key="4">
    <source>
        <dbReference type="Proteomes" id="UP001519287"/>
    </source>
</evidence>
<dbReference type="InterPro" id="IPR003509">
    <property type="entry name" value="UPF0102_YraN-like"/>
</dbReference>
<dbReference type="Gene3D" id="3.40.1350.10">
    <property type="match status" value="1"/>
</dbReference>
<dbReference type="PANTHER" id="PTHR34039:SF1">
    <property type="entry name" value="UPF0102 PROTEIN YRAN"/>
    <property type="match status" value="1"/>
</dbReference>
<name>A0ABS4IUT7_9BACL</name>
<dbReference type="GO" id="GO:0004519">
    <property type="term" value="F:endonuclease activity"/>
    <property type="evidence" value="ECO:0007669"/>
    <property type="project" value="UniProtKB-KW"/>
</dbReference>
<dbReference type="InterPro" id="IPR011856">
    <property type="entry name" value="tRNA_endonuc-like_dom_sf"/>
</dbReference>
<evidence type="ECO:0000256" key="2">
    <source>
        <dbReference type="HAMAP-Rule" id="MF_00048"/>
    </source>
</evidence>
<dbReference type="HAMAP" id="MF_00048">
    <property type="entry name" value="UPF0102"/>
    <property type="match status" value="1"/>
</dbReference>
<keyword evidence="4" id="KW-1185">Reference proteome</keyword>
<dbReference type="EMBL" id="JAGGLB010000008">
    <property type="protein sequence ID" value="MBP1991356.1"/>
    <property type="molecule type" value="Genomic_DNA"/>
</dbReference>
<comment type="similarity">
    <text evidence="1 2">Belongs to the UPF0102 family.</text>
</comment>
<dbReference type="NCBIfam" id="NF009154">
    <property type="entry name" value="PRK12497.3-3"/>
    <property type="match status" value="1"/>
</dbReference>
<evidence type="ECO:0000256" key="1">
    <source>
        <dbReference type="ARBA" id="ARBA00006738"/>
    </source>
</evidence>
<dbReference type="InterPro" id="IPR011335">
    <property type="entry name" value="Restrct_endonuc-II-like"/>
</dbReference>